<dbReference type="AlphaFoldDB" id="A0A9P7MY81"/>
<proteinExistence type="predicted"/>
<feature type="region of interest" description="Disordered" evidence="1">
    <location>
        <begin position="20"/>
        <end position="45"/>
    </location>
</feature>
<dbReference type="GO" id="GO:0003735">
    <property type="term" value="F:structural constituent of ribosome"/>
    <property type="evidence" value="ECO:0007669"/>
    <property type="project" value="TreeGrafter"/>
</dbReference>
<organism evidence="2 3">
    <name type="scientific">Claviceps arundinis</name>
    <dbReference type="NCBI Taxonomy" id="1623583"/>
    <lineage>
        <taxon>Eukaryota</taxon>
        <taxon>Fungi</taxon>
        <taxon>Dikarya</taxon>
        <taxon>Ascomycota</taxon>
        <taxon>Pezizomycotina</taxon>
        <taxon>Sordariomycetes</taxon>
        <taxon>Hypocreomycetidae</taxon>
        <taxon>Hypocreales</taxon>
        <taxon>Clavicipitaceae</taxon>
        <taxon>Claviceps</taxon>
    </lineage>
</organism>
<dbReference type="Proteomes" id="UP000784919">
    <property type="component" value="Unassembled WGS sequence"/>
</dbReference>
<comment type="caution">
    <text evidence="2">The sequence shown here is derived from an EMBL/GenBank/DDBJ whole genome shotgun (WGS) entry which is preliminary data.</text>
</comment>
<dbReference type="EMBL" id="SRPS01000015">
    <property type="protein sequence ID" value="KAG5976599.1"/>
    <property type="molecule type" value="Genomic_DNA"/>
</dbReference>
<protein>
    <submittedName>
        <fullName evidence="2">Uncharacterized protein</fullName>
    </submittedName>
</protein>
<accession>A0A9P7MY81</accession>
<evidence type="ECO:0000313" key="2">
    <source>
        <dbReference type="EMBL" id="KAG5976599.1"/>
    </source>
</evidence>
<gene>
    <name evidence="2" type="ORF">E4U56_001683</name>
</gene>
<dbReference type="PANTHER" id="PTHR28058">
    <property type="entry name" value="37S RIBOSOMAL PROTEIN MRP51, MITOCHONDRIAL"/>
    <property type="match status" value="1"/>
</dbReference>
<dbReference type="Pfam" id="PF11709">
    <property type="entry name" value="Mit_ribos_Mrp51"/>
    <property type="match status" value="1"/>
</dbReference>
<dbReference type="OrthoDB" id="3913595at2759"/>
<dbReference type="GO" id="GO:0005763">
    <property type="term" value="C:mitochondrial small ribosomal subunit"/>
    <property type="evidence" value="ECO:0007669"/>
    <property type="project" value="TreeGrafter"/>
</dbReference>
<sequence length="440" mass="48676">MGGRAVSPGAALLRTSRMFSIPKPLPEPPSPNQLNPHHGQRTTPTMTKAFPQHQSITSPIASRKTGDWGLKRPFPLKTTMATSTPLIRIKHLDSVESVTDFSSAADHTLSLQKFQELRVAISLPQSARNSGRTFKSETTTLKSAFEEDSDVTDSRDRRNSGARWKFNGPWLAGMNQRQFTEYLKKTVYPRRAEFRKLLKKKLAEDLTVRQNNASLETGTPPSKAIETSDITQEQLTEYMRRLRNDRTTLYDLVYEFLDLAPLGLPMGMTGVLELLDRNKLYGKQGPPASHPSAGISYLRTSAYVQNHPIYGPQQSRTPVLARVVSPMIHGRKAKLGVGGFIADVPSGPEFSPNLSRFNNTANSCNNGILHLDLTTYGGAKAYVEPHTATVDRNGKVILRLHNANAEAQLIASESKGLSRIYLSDNAPSPSDKGPRHAPKW</sequence>
<dbReference type="InterPro" id="IPR016712">
    <property type="entry name" value="Rbsml_bS1m-like"/>
</dbReference>
<evidence type="ECO:0000256" key="1">
    <source>
        <dbReference type="SAM" id="MobiDB-lite"/>
    </source>
</evidence>
<dbReference type="PANTHER" id="PTHR28058:SF1">
    <property type="entry name" value="SMALL RIBOSOMAL SUBUNIT PROTEIN BS1M"/>
    <property type="match status" value="1"/>
</dbReference>
<dbReference type="GO" id="GO:0070124">
    <property type="term" value="P:mitochondrial translational initiation"/>
    <property type="evidence" value="ECO:0007669"/>
    <property type="project" value="TreeGrafter"/>
</dbReference>
<reference evidence="2" key="1">
    <citation type="journal article" date="2020" name="bioRxiv">
        <title>Whole genome comparisons of ergot fungi reveals the divergence and evolution of species within the genus Claviceps are the result of varying mechanisms driving genome evolution and host range expansion.</title>
        <authorList>
            <person name="Wyka S.A."/>
            <person name="Mondo S.J."/>
            <person name="Liu M."/>
            <person name="Dettman J."/>
            <person name="Nalam V."/>
            <person name="Broders K.D."/>
        </authorList>
    </citation>
    <scope>NUCLEOTIDE SEQUENCE</scope>
    <source>
        <strain evidence="2">CCC 1102</strain>
    </source>
</reference>
<evidence type="ECO:0000313" key="3">
    <source>
        <dbReference type="Proteomes" id="UP000784919"/>
    </source>
</evidence>
<name>A0A9P7MY81_9HYPO</name>